<dbReference type="GO" id="GO:0016757">
    <property type="term" value="F:glycosyltransferase activity"/>
    <property type="evidence" value="ECO:0007669"/>
    <property type="project" value="UniProtKB-KW"/>
</dbReference>
<protein>
    <submittedName>
        <fullName evidence="5">Mannosyltransferase</fullName>
    </submittedName>
</protein>
<evidence type="ECO:0000256" key="2">
    <source>
        <dbReference type="ARBA" id="ARBA00022676"/>
    </source>
</evidence>
<feature type="domain" description="Glycosyl transferase family 1" evidence="4">
    <location>
        <begin position="161"/>
        <end position="323"/>
    </location>
</feature>
<dbReference type="Pfam" id="PF00534">
    <property type="entry name" value="Glycos_transf_1"/>
    <property type="match status" value="1"/>
</dbReference>
<dbReference type="STRING" id="390807.SAMN04488095_3644"/>
<dbReference type="EMBL" id="FORA01000007">
    <property type="protein sequence ID" value="SFJ78474.1"/>
    <property type="molecule type" value="Genomic_DNA"/>
</dbReference>
<dbReference type="OrthoDB" id="5490290at2"/>
<keyword evidence="6" id="KW-1185">Reference proteome</keyword>
<organism evidence="5 6">
    <name type="scientific">Jannaschia pohangensis</name>
    <dbReference type="NCBI Taxonomy" id="390807"/>
    <lineage>
        <taxon>Bacteria</taxon>
        <taxon>Pseudomonadati</taxon>
        <taxon>Pseudomonadota</taxon>
        <taxon>Alphaproteobacteria</taxon>
        <taxon>Rhodobacterales</taxon>
        <taxon>Roseobacteraceae</taxon>
        <taxon>Jannaschia</taxon>
    </lineage>
</organism>
<keyword evidence="3 5" id="KW-0808">Transferase</keyword>
<reference evidence="5 6" key="1">
    <citation type="submission" date="2016-10" db="EMBL/GenBank/DDBJ databases">
        <authorList>
            <person name="de Groot N.N."/>
        </authorList>
    </citation>
    <scope>NUCLEOTIDE SEQUENCE [LARGE SCALE GENOMIC DNA]</scope>
    <source>
        <strain evidence="5 6">DSM 19073</strain>
    </source>
</reference>
<proteinExistence type="inferred from homology"/>
<dbReference type="PANTHER" id="PTHR12526:SF640">
    <property type="entry name" value="COLANIC ACID BIOSYNTHESIS GLYCOSYLTRANSFERASE WCAL-RELATED"/>
    <property type="match status" value="1"/>
</dbReference>
<evidence type="ECO:0000313" key="5">
    <source>
        <dbReference type="EMBL" id="SFJ78474.1"/>
    </source>
</evidence>
<evidence type="ECO:0000259" key="4">
    <source>
        <dbReference type="Pfam" id="PF00534"/>
    </source>
</evidence>
<dbReference type="RefSeq" id="WP_092784427.1">
    <property type="nucleotide sequence ID" value="NZ_FORA01000007.1"/>
</dbReference>
<accession>A0A1I3U4N9</accession>
<name>A0A1I3U4N9_9RHOB</name>
<evidence type="ECO:0000256" key="3">
    <source>
        <dbReference type="ARBA" id="ARBA00022679"/>
    </source>
</evidence>
<dbReference type="PANTHER" id="PTHR12526">
    <property type="entry name" value="GLYCOSYLTRANSFERASE"/>
    <property type="match status" value="1"/>
</dbReference>
<evidence type="ECO:0000256" key="1">
    <source>
        <dbReference type="ARBA" id="ARBA00009481"/>
    </source>
</evidence>
<dbReference type="Proteomes" id="UP000199110">
    <property type="component" value="Unassembled WGS sequence"/>
</dbReference>
<sequence>MTEVVITNLNPRYTGVSSTAARLIPVQARQFDLVLAGHALPACPPPVTVAEARKLTATPPEGRPFAIWHVRRNNEMRAALFARDILRLPIRIVFTTAGTHRHSIFPRWLMSRMDALIATIPAAAEGKPHVRAIVPHGVDCDVWHPARDRAAAWAATGYPGKRGIAAVGRIRTSKGTDRFVETMLRVLPQHPDTTALVLGRARPQDAAFLDGLKETARAAGLADRLLFPGEIAPDDMPALIRACTLTVPLPRYEPYGVTPLEGMASAVPFVGSPTGDFRTFTGGGAAGIVVAEDNLVEDAAAAINGLLSNPTRLAAMSQIARQRAVQVHSIESEARGIAGVYEALWSEG</sequence>
<keyword evidence="2 5" id="KW-0328">Glycosyltransferase</keyword>
<gene>
    <name evidence="5" type="ORF">SAMN04488095_3644</name>
</gene>
<comment type="similarity">
    <text evidence="1">Belongs to the glycosyltransferase group 1 family. Glycosyltransferase 4 subfamily.</text>
</comment>
<dbReference type="SUPFAM" id="SSF53756">
    <property type="entry name" value="UDP-Glycosyltransferase/glycogen phosphorylase"/>
    <property type="match status" value="1"/>
</dbReference>
<dbReference type="InterPro" id="IPR001296">
    <property type="entry name" value="Glyco_trans_1"/>
</dbReference>
<dbReference type="AlphaFoldDB" id="A0A1I3U4N9"/>
<evidence type="ECO:0000313" key="6">
    <source>
        <dbReference type="Proteomes" id="UP000199110"/>
    </source>
</evidence>
<dbReference type="Gene3D" id="3.40.50.2000">
    <property type="entry name" value="Glycogen Phosphorylase B"/>
    <property type="match status" value="1"/>
</dbReference>
<dbReference type="CDD" id="cd03801">
    <property type="entry name" value="GT4_PimA-like"/>
    <property type="match status" value="1"/>
</dbReference>